<feature type="compositionally biased region" description="Low complexity" evidence="1">
    <location>
        <begin position="63"/>
        <end position="79"/>
    </location>
</feature>
<comment type="caution">
    <text evidence="2">The sequence shown here is derived from an EMBL/GenBank/DDBJ whole genome shotgun (WGS) entry which is preliminary data.</text>
</comment>
<reference evidence="2 3" key="1">
    <citation type="submission" date="2023-05" db="EMBL/GenBank/DDBJ databases">
        <title>B98-5 Cell Line De Novo Hybrid Assembly: An Optical Mapping Approach.</title>
        <authorList>
            <person name="Kananen K."/>
            <person name="Auerbach J.A."/>
            <person name="Kautto E."/>
            <person name="Blachly J.S."/>
        </authorList>
    </citation>
    <scope>NUCLEOTIDE SEQUENCE [LARGE SCALE GENOMIC DNA]</scope>
    <source>
        <strain evidence="2">B95-8</strain>
        <tissue evidence="2">Cell line</tissue>
    </source>
</reference>
<feature type="compositionally biased region" description="Basic residues" evidence="1">
    <location>
        <begin position="1"/>
        <end position="11"/>
    </location>
</feature>
<dbReference type="Proteomes" id="UP001266305">
    <property type="component" value="Unassembled WGS sequence"/>
</dbReference>
<evidence type="ECO:0000256" key="1">
    <source>
        <dbReference type="SAM" id="MobiDB-lite"/>
    </source>
</evidence>
<gene>
    <name evidence="2" type="ORF">P7K49_002222</name>
</gene>
<evidence type="ECO:0000313" key="2">
    <source>
        <dbReference type="EMBL" id="KAK2120836.1"/>
    </source>
</evidence>
<dbReference type="EMBL" id="JASSZA010000001">
    <property type="protein sequence ID" value="KAK2120836.1"/>
    <property type="molecule type" value="Genomic_DNA"/>
</dbReference>
<protein>
    <submittedName>
        <fullName evidence="2">Uncharacterized protein</fullName>
    </submittedName>
</protein>
<evidence type="ECO:0000313" key="3">
    <source>
        <dbReference type="Proteomes" id="UP001266305"/>
    </source>
</evidence>
<proteinExistence type="predicted"/>
<keyword evidence="3" id="KW-1185">Reference proteome</keyword>
<organism evidence="2 3">
    <name type="scientific">Saguinus oedipus</name>
    <name type="common">Cotton-top tamarin</name>
    <name type="synonym">Oedipomidas oedipus</name>
    <dbReference type="NCBI Taxonomy" id="9490"/>
    <lineage>
        <taxon>Eukaryota</taxon>
        <taxon>Metazoa</taxon>
        <taxon>Chordata</taxon>
        <taxon>Craniata</taxon>
        <taxon>Vertebrata</taxon>
        <taxon>Euteleostomi</taxon>
        <taxon>Mammalia</taxon>
        <taxon>Eutheria</taxon>
        <taxon>Euarchontoglires</taxon>
        <taxon>Primates</taxon>
        <taxon>Haplorrhini</taxon>
        <taxon>Platyrrhini</taxon>
        <taxon>Cebidae</taxon>
        <taxon>Callitrichinae</taxon>
        <taxon>Saguinus</taxon>
    </lineage>
</organism>
<name>A0ABQ9WGS7_SAGOE</name>
<accession>A0ABQ9WGS7</accession>
<feature type="compositionally biased region" description="Low complexity" evidence="1">
    <location>
        <begin position="149"/>
        <end position="162"/>
    </location>
</feature>
<feature type="region of interest" description="Disordered" evidence="1">
    <location>
        <begin position="1"/>
        <end position="171"/>
    </location>
</feature>
<sequence length="171" mass="17045">MPRPHRQRPTGHARSAPQATPSTHAASPRPDFRQELCAPSFSAPPVLASVRQRKCSRPAAAVGPRFRAGRGRCAAAPAPQVSDSGPLGPGGRPGRRGQSGAAPGARAEGPAPGGAGEPDLARELSRPPVLPACPAGPACSALPGPGGPSFPRRGGARPGEPGFLPAALGPV</sequence>
<feature type="compositionally biased region" description="Low complexity" evidence="1">
    <location>
        <begin position="96"/>
        <end position="110"/>
    </location>
</feature>